<keyword evidence="4" id="KW-0788">Thiol protease</keyword>
<dbReference type="Gene3D" id="3.90.1720.10">
    <property type="entry name" value="endopeptidase domain like (from Nostoc punctiforme)"/>
    <property type="match status" value="1"/>
</dbReference>
<keyword evidence="5" id="KW-0732">Signal</keyword>
<gene>
    <name evidence="7" type="ORF">IAA84_10210</name>
</gene>
<comment type="similarity">
    <text evidence="1">Belongs to the peptidase C40 family.</text>
</comment>
<dbReference type="AlphaFoldDB" id="A0A9D1G1Q4"/>
<reference evidence="7" key="2">
    <citation type="journal article" date="2021" name="PeerJ">
        <title>Extensive microbial diversity within the chicken gut microbiome revealed by metagenomics and culture.</title>
        <authorList>
            <person name="Gilroy R."/>
            <person name="Ravi A."/>
            <person name="Getino M."/>
            <person name="Pursley I."/>
            <person name="Horton D.L."/>
            <person name="Alikhan N.F."/>
            <person name="Baker D."/>
            <person name="Gharbi K."/>
            <person name="Hall N."/>
            <person name="Watson M."/>
            <person name="Adriaenssens E.M."/>
            <person name="Foster-Nyarko E."/>
            <person name="Jarju S."/>
            <person name="Secka A."/>
            <person name="Antonio M."/>
            <person name="Oren A."/>
            <person name="Chaudhuri R.R."/>
            <person name="La Ragione R."/>
            <person name="Hildebrand F."/>
            <person name="Pallen M.J."/>
        </authorList>
    </citation>
    <scope>NUCLEOTIDE SEQUENCE</scope>
    <source>
        <strain evidence="7">13766</strain>
    </source>
</reference>
<keyword evidence="3" id="KW-0378">Hydrolase</keyword>
<comment type="caution">
    <text evidence="7">The sequence shown here is derived from an EMBL/GenBank/DDBJ whole genome shotgun (WGS) entry which is preliminary data.</text>
</comment>
<dbReference type="InterPro" id="IPR051202">
    <property type="entry name" value="Peptidase_C40"/>
</dbReference>
<dbReference type="SUPFAM" id="SSF54001">
    <property type="entry name" value="Cysteine proteinases"/>
    <property type="match status" value="1"/>
</dbReference>
<dbReference type="Pfam" id="PF01471">
    <property type="entry name" value="PG_binding_1"/>
    <property type="match status" value="5"/>
</dbReference>
<dbReference type="Proteomes" id="UP000824140">
    <property type="component" value="Unassembled WGS sequence"/>
</dbReference>
<sequence length="585" mass="62032">MARVCKRIAGIALSLALAFSGAAGAESEISYGDRGNVVRAMQGRLQELGFFSGDVDGIFGDETQTAVKNFQTANGMQSTGTADEETVERMRSEDAVSKDAYLNSLVEQARQKESQIVAQPGDEGDVVLRVQCRLVELGYASGEASGRYGSATAESISTFQASNGLSVTGVVNAATYDALFAGSALPFQTAQPPQDGAEAAGLCLSLGDTGHNVEILQEFLAEYGYYTLEMDGVFDEAVKAAVLQFQRQNALAETGSVDAAMRDMLSSGEVAYETAYAAQLAAQPVRFGDSGAAVRLLQMRLKELGYLSGGVDGEFGTATQTAVSLFQKAHGMEVTGAADELTRARMNDADATPYLKARSEGELAAPIQYGDSNDAVAQLQLVLGELGYYSDDIDGIFGANMLTAVKAFQFCNELEVTGSVDETTRGRIFSLEAVSREAYLAGVEEAEAAALGAVLAGRETYVEFVCRMALEKLGAPYASSSSGPDSFDNSGFSYYIYGLVGITLPRSTQGQGYMTTSRVDRENLSRGDLVCFDTEADDDLSDCVGIYLGDGQFIHASASAGEVVISPMDEGEYGRTFSWGIRPLQ</sequence>
<evidence type="ECO:0000256" key="3">
    <source>
        <dbReference type="ARBA" id="ARBA00022801"/>
    </source>
</evidence>
<evidence type="ECO:0000313" key="7">
    <source>
        <dbReference type="EMBL" id="HIS93377.1"/>
    </source>
</evidence>
<dbReference type="PANTHER" id="PTHR47053:SF1">
    <property type="entry name" value="MUREIN DD-ENDOPEPTIDASE MEPH-RELATED"/>
    <property type="match status" value="1"/>
</dbReference>
<dbReference type="GO" id="GO:0006508">
    <property type="term" value="P:proteolysis"/>
    <property type="evidence" value="ECO:0007669"/>
    <property type="project" value="UniProtKB-KW"/>
</dbReference>
<dbReference type="Gene3D" id="1.10.101.10">
    <property type="entry name" value="PGBD-like superfamily/PGBD"/>
    <property type="match status" value="5"/>
</dbReference>
<organism evidence="7 8">
    <name type="scientific">Candidatus Alectryocaccomicrobium excrementavium</name>
    <dbReference type="NCBI Taxonomy" id="2840668"/>
    <lineage>
        <taxon>Bacteria</taxon>
        <taxon>Bacillati</taxon>
        <taxon>Bacillota</taxon>
        <taxon>Clostridia</taxon>
        <taxon>Candidatus Alectryocaccomicrobium</taxon>
    </lineage>
</organism>
<dbReference type="PANTHER" id="PTHR47053">
    <property type="entry name" value="MUREIN DD-ENDOPEPTIDASE MEPH-RELATED"/>
    <property type="match status" value="1"/>
</dbReference>
<feature type="signal peptide" evidence="5">
    <location>
        <begin position="1"/>
        <end position="25"/>
    </location>
</feature>
<dbReference type="InterPro" id="IPR038765">
    <property type="entry name" value="Papain-like_cys_pep_sf"/>
</dbReference>
<evidence type="ECO:0000256" key="2">
    <source>
        <dbReference type="ARBA" id="ARBA00022670"/>
    </source>
</evidence>
<evidence type="ECO:0000313" key="8">
    <source>
        <dbReference type="Proteomes" id="UP000824140"/>
    </source>
</evidence>
<feature type="chain" id="PRO_5039094066" evidence="5">
    <location>
        <begin position="26"/>
        <end position="585"/>
    </location>
</feature>
<evidence type="ECO:0000259" key="6">
    <source>
        <dbReference type="PROSITE" id="PS51935"/>
    </source>
</evidence>
<dbReference type="Pfam" id="PF00877">
    <property type="entry name" value="NLPC_P60"/>
    <property type="match status" value="1"/>
</dbReference>
<keyword evidence="2" id="KW-0645">Protease</keyword>
<dbReference type="InterPro" id="IPR036366">
    <property type="entry name" value="PGBDSf"/>
</dbReference>
<evidence type="ECO:0000256" key="5">
    <source>
        <dbReference type="SAM" id="SignalP"/>
    </source>
</evidence>
<dbReference type="SUPFAM" id="SSF47090">
    <property type="entry name" value="PGBD-like"/>
    <property type="match status" value="5"/>
</dbReference>
<name>A0A9D1G1Q4_9FIRM</name>
<dbReference type="InterPro" id="IPR002477">
    <property type="entry name" value="Peptidoglycan-bd-like"/>
</dbReference>
<reference evidence="7" key="1">
    <citation type="submission" date="2020-10" db="EMBL/GenBank/DDBJ databases">
        <authorList>
            <person name="Gilroy R."/>
        </authorList>
    </citation>
    <scope>NUCLEOTIDE SEQUENCE</scope>
    <source>
        <strain evidence="7">13766</strain>
    </source>
</reference>
<feature type="domain" description="NlpC/P60" evidence="6">
    <location>
        <begin position="459"/>
        <end position="585"/>
    </location>
</feature>
<protein>
    <submittedName>
        <fullName evidence="7">Peptidoglycan-binding protein</fullName>
    </submittedName>
</protein>
<accession>A0A9D1G1Q4</accession>
<dbReference type="GO" id="GO:0008234">
    <property type="term" value="F:cysteine-type peptidase activity"/>
    <property type="evidence" value="ECO:0007669"/>
    <property type="project" value="UniProtKB-KW"/>
</dbReference>
<dbReference type="InterPro" id="IPR000064">
    <property type="entry name" value="NLP_P60_dom"/>
</dbReference>
<evidence type="ECO:0000256" key="4">
    <source>
        <dbReference type="ARBA" id="ARBA00022807"/>
    </source>
</evidence>
<evidence type="ECO:0000256" key="1">
    <source>
        <dbReference type="ARBA" id="ARBA00007074"/>
    </source>
</evidence>
<dbReference type="InterPro" id="IPR036365">
    <property type="entry name" value="PGBD-like_sf"/>
</dbReference>
<dbReference type="PROSITE" id="PS51935">
    <property type="entry name" value="NLPC_P60"/>
    <property type="match status" value="1"/>
</dbReference>
<proteinExistence type="inferred from homology"/>
<dbReference type="EMBL" id="DVJN01000195">
    <property type="protein sequence ID" value="HIS93377.1"/>
    <property type="molecule type" value="Genomic_DNA"/>
</dbReference>